<dbReference type="EMBL" id="CAUEEQ010006902">
    <property type="protein sequence ID" value="CAJ0930632.1"/>
    <property type="molecule type" value="Genomic_DNA"/>
</dbReference>
<dbReference type="SUPFAM" id="SSF46785">
    <property type="entry name" value="Winged helix' DNA-binding domain"/>
    <property type="match status" value="1"/>
</dbReference>
<dbReference type="Proteomes" id="UP001176940">
    <property type="component" value="Unassembled WGS sequence"/>
</dbReference>
<dbReference type="InterPro" id="IPR030456">
    <property type="entry name" value="TF_fork_head_CS_2"/>
</dbReference>
<proteinExistence type="predicted"/>
<comment type="caution">
    <text evidence="10">The sequence shown here is derived from an EMBL/GenBank/DDBJ whole genome shotgun (WGS) entry which is preliminary data.</text>
</comment>
<evidence type="ECO:0000256" key="2">
    <source>
        <dbReference type="ARBA" id="ARBA00023015"/>
    </source>
</evidence>
<feature type="compositionally biased region" description="Acidic residues" evidence="8">
    <location>
        <begin position="478"/>
        <end position="490"/>
    </location>
</feature>
<reference evidence="10" key="1">
    <citation type="submission" date="2023-07" db="EMBL/GenBank/DDBJ databases">
        <authorList>
            <person name="Stuckert A."/>
        </authorList>
    </citation>
    <scope>NUCLEOTIDE SEQUENCE</scope>
</reference>
<organism evidence="10 11">
    <name type="scientific">Ranitomeya imitator</name>
    <name type="common">mimic poison frog</name>
    <dbReference type="NCBI Taxonomy" id="111125"/>
    <lineage>
        <taxon>Eukaryota</taxon>
        <taxon>Metazoa</taxon>
        <taxon>Chordata</taxon>
        <taxon>Craniata</taxon>
        <taxon>Vertebrata</taxon>
        <taxon>Euteleostomi</taxon>
        <taxon>Amphibia</taxon>
        <taxon>Batrachia</taxon>
        <taxon>Anura</taxon>
        <taxon>Neobatrachia</taxon>
        <taxon>Hyloidea</taxon>
        <taxon>Dendrobatidae</taxon>
        <taxon>Dendrobatinae</taxon>
        <taxon>Ranitomeya</taxon>
    </lineage>
</organism>
<gene>
    <name evidence="10" type="ORF">RIMI_LOCUS4331316</name>
</gene>
<dbReference type="InterPro" id="IPR047511">
    <property type="entry name" value="FH_FOXH1"/>
</dbReference>
<evidence type="ECO:0000256" key="4">
    <source>
        <dbReference type="ARBA" id="ARBA00023159"/>
    </source>
</evidence>
<feature type="compositionally biased region" description="Polar residues" evidence="8">
    <location>
        <begin position="410"/>
        <end position="428"/>
    </location>
</feature>
<feature type="region of interest" description="Disordered" evidence="8">
    <location>
        <begin position="465"/>
        <end position="490"/>
    </location>
</feature>
<evidence type="ECO:0000256" key="1">
    <source>
        <dbReference type="ARBA" id="ARBA00004123"/>
    </source>
</evidence>
<dbReference type="Gene3D" id="1.10.10.10">
    <property type="entry name" value="Winged helix-like DNA-binding domain superfamily/Winged helix DNA-binding domain"/>
    <property type="match status" value="2"/>
</dbReference>
<dbReference type="InterPro" id="IPR057667">
    <property type="entry name" value="HTH_SB"/>
</dbReference>
<accession>A0ABN9L173</accession>
<dbReference type="PANTHER" id="PTHR47316:SF1">
    <property type="entry name" value="FORKHEAD BOX PROTEIN H1"/>
    <property type="match status" value="1"/>
</dbReference>
<dbReference type="PRINTS" id="PR00053">
    <property type="entry name" value="FORKHEAD"/>
</dbReference>
<feature type="region of interest" description="Disordered" evidence="8">
    <location>
        <begin position="175"/>
        <end position="208"/>
    </location>
</feature>
<keyword evidence="11" id="KW-1185">Reference proteome</keyword>
<dbReference type="PROSITE" id="PS50039">
    <property type="entry name" value="FORK_HEAD_3"/>
    <property type="match status" value="1"/>
</dbReference>
<evidence type="ECO:0000256" key="3">
    <source>
        <dbReference type="ARBA" id="ARBA00023125"/>
    </source>
</evidence>
<protein>
    <recommendedName>
        <fullName evidence="9">Fork-head domain-containing protein</fullName>
    </recommendedName>
</protein>
<comment type="subcellular location">
    <subcellularLocation>
        <location evidence="1 7">Nucleus</location>
    </subcellularLocation>
</comment>
<keyword evidence="6 7" id="KW-0539">Nucleus</keyword>
<name>A0ABN9L173_9NEOB</name>
<dbReference type="InterPro" id="IPR036390">
    <property type="entry name" value="WH_DNA-bd_sf"/>
</dbReference>
<dbReference type="Pfam" id="PF25787">
    <property type="entry name" value="HTH_SB"/>
    <property type="match status" value="1"/>
</dbReference>
<feature type="region of interest" description="Disordered" evidence="8">
    <location>
        <begin position="410"/>
        <end position="446"/>
    </location>
</feature>
<dbReference type="PANTHER" id="PTHR47316">
    <property type="entry name" value="FORKHEAD BOX PROTEIN H1"/>
    <property type="match status" value="1"/>
</dbReference>
<dbReference type="PROSITE" id="PS00658">
    <property type="entry name" value="FORK_HEAD_2"/>
    <property type="match status" value="1"/>
</dbReference>
<dbReference type="InterPro" id="IPR036397">
    <property type="entry name" value="RNaseH_sf"/>
</dbReference>
<dbReference type="SMART" id="SM00339">
    <property type="entry name" value="FH"/>
    <property type="match status" value="1"/>
</dbReference>
<dbReference type="InterPro" id="IPR001766">
    <property type="entry name" value="Fork_head_dom"/>
</dbReference>
<dbReference type="InterPro" id="IPR036388">
    <property type="entry name" value="WH-like_DNA-bd_sf"/>
</dbReference>
<feature type="domain" description="Fork-head" evidence="9">
    <location>
        <begin position="210"/>
        <end position="288"/>
    </location>
</feature>
<evidence type="ECO:0000313" key="11">
    <source>
        <dbReference type="Proteomes" id="UP001176940"/>
    </source>
</evidence>
<dbReference type="Pfam" id="PF00250">
    <property type="entry name" value="Forkhead"/>
    <property type="match status" value="1"/>
</dbReference>
<keyword evidence="5" id="KW-0804">Transcription</keyword>
<evidence type="ECO:0000256" key="7">
    <source>
        <dbReference type="PROSITE-ProRule" id="PRU00089"/>
    </source>
</evidence>
<dbReference type="CDD" id="cd20022">
    <property type="entry name" value="FH_FOXH"/>
    <property type="match status" value="1"/>
</dbReference>
<keyword evidence="3 7" id="KW-0238">DNA-binding</keyword>
<dbReference type="InterPro" id="IPR052327">
    <property type="entry name" value="Activin_resp_transcr_regulator"/>
</dbReference>
<evidence type="ECO:0000256" key="8">
    <source>
        <dbReference type="SAM" id="MobiDB-lite"/>
    </source>
</evidence>
<sequence>MKTKELSKDTSNKIVALHQAGKTESAIANQLGVKKSTVGAIIRKWKTYKTTDNLPRSGAPCKIPPRGVRMITRTGPGRLIRVHERMNGAMYREILSANLLPSAKELKMKRGWVFEHDNDPKHTARATKEWLRKKHFKGHITSNIGILETLTQLQPWETIKFPTPDVFSIEQIPEMDSNTNDGQREENTVQSPDQEEKTSRKKKNYQRYPKPPYSYLAMIALVIQKSPEKKLKLSEILEKISEFCPLFKGEYQGWKDSIRHNLSSNDCFRKVLKDPNKPQAKGNFWTVDVSRIPADAMKIQNTAVTGHHLYPHDLAPFIIHGQPYRPLDYHPPPLSPLQITEPNRPEAAAPATSLSSDPASCFPMILWNLPTSYSRCLAPNVVAPPSTHPLVLYPNFPSIPLYNTSPAYSNSPYTSCSNSPAQTLSSPRSHFPLTPRPLGTSYPPVDFPPNRSVFEIPGYLTHAGNLLRQGKQLRPSSEDEEDDEEESEQS</sequence>
<dbReference type="Gene3D" id="3.30.420.10">
    <property type="entry name" value="Ribonuclease H-like superfamily/Ribonuclease H"/>
    <property type="match status" value="1"/>
</dbReference>
<evidence type="ECO:0000259" key="9">
    <source>
        <dbReference type="PROSITE" id="PS50039"/>
    </source>
</evidence>
<feature type="DNA-binding region" description="Fork-head" evidence="7">
    <location>
        <begin position="210"/>
        <end position="288"/>
    </location>
</feature>
<keyword evidence="4" id="KW-0010">Activator</keyword>
<evidence type="ECO:0000256" key="6">
    <source>
        <dbReference type="ARBA" id="ARBA00023242"/>
    </source>
</evidence>
<evidence type="ECO:0000256" key="5">
    <source>
        <dbReference type="ARBA" id="ARBA00023163"/>
    </source>
</evidence>
<keyword evidence="2" id="KW-0805">Transcription regulation</keyword>
<evidence type="ECO:0000313" key="10">
    <source>
        <dbReference type="EMBL" id="CAJ0930632.1"/>
    </source>
</evidence>
<dbReference type="InterPro" id="IPR009057">
    <property type="entry name" value="Homeodomain-like_sf"/>
</dbReference>
<dbReference type="SUPFAM" id="SSF46689">
    <property type="entry name" value="Homeodomain-like"/>
    <property type="match status" value="1"/>
</dbReference>